<protein>
    <submittedName>
        <fullName evidence="2">Uncharacterized protein</fullName>
    </submittedName>
</protein>
<organism evidence="2">
    <name type="scientific">Musca domestica</name>
    <name type="common">House fly</name>
    <dbReference type="NCBI Taxonomy" id="7370"/>
    <lineage>
        <taxon>Eukaryota</taxon>
        <taxon>Metazoa</taxon>
        <taxon>Ecdysozoa</taxon>
        <taxon>Arthropoda</taxon>
        <taxon>Hexapoda</taxon>
        <taxon>Insecta</taxon>
        <taxon>Pterygota</taxon>
        <taxon>Neoptera</taxon>
        <taxon>Endopterygota</taxon>
        <taxon>Diptera</taxon>
        <taxon>Brachycera</taxon>
        <taxon>Muscomorpha</taxon>
        <taxon>Muscoidea</taxon>
        <taxon>Muscidae</taxon>
        <taxon>Musca</taxon>
    </lineage>
</organism>
<reference evidence="2" key="1">
    <citation type="submission" date="2020-05" db="UniProtKB">
        <authorList>
            <consortium name="EnsemblMetazoa"/>
        </authorList>
    </citation>
    <scope>IDENTIFICATION</scope>
    <source>
        <strain evidence="2">Aabys</strain>
    </source>
</reference>
<feature type="chain" id="PRO_5044561131" evidence="1">
    <location>
        <begin position="19"/>
        <end position="107"/>
    </location>
</feature>
<keyword evidence="1" id="KW-0732">Signal</keyword>
<dbReference type="RefSeq" id="XP_005191287.2">
    <property type="nucleotide sequence ID" value="XM_005191230.2"/>
</dbReference>
<accession>A0A1I8N1Q5</accession>
<gene>
    <name evidence="2" type="primary">101895753</name>
</gene>
<dbReference type="KEGG" id="mde:101895753"/>
<proteinExistence type="predicted"/>
<dbReference type="EnsemblMetazoa" id="MDOA010637-RA">
    <property type="protein sequence ID" value="MDOA010637-PA"/>
    <property type="gene ID" value="MDOA010637"/>
</dbReference>
<evidence type="ECO:0000256" key="1">
    <source>
        <dbReference type="SAM" id="SignalP"/>
    </source>
</evidence>
<name>A0A1I8N1Q5_MUSDO</name>
<feature type="signal peptide" evidence="1">
    <location>
        <begin position="1"/>
        <end position="18"/>
    </location>
</feature>
<dbReference type="AlphaFoldDB" id="A0A1I8N1Q5"/>
<sequence>MKYFVVLFVLAFVAIVYGNPLAIETPETLASIDADISVDAALNEKSELTRLPRGYGFGRRGYGGYGGYGGRGFGGLGGYGRPFGGGFGGSYSNAYASAGSSSYGFGK</sequence>
<evidence type="ECO:0000313" key="2">
    <source>
        <dbReference type="EnsemblMetazoa" id="MDOA010637-PA"/>
    </source>
</evidence>
<dbReference type="VEuPathDB" id="VectorBase:MDOA010637"/>